<protein>
    <submittedName>
        <fullName evidence="1">Uncharacterized protein</fullName>
    </submittedName>
</protein>
<organism evidence="1 2">
    <name type="scientific">Brevibacillus parabrevis</name>
    <dbReference type="NCBI Taxonomy" id="54914"/>
    <lineage>
        <taxon>Bacteria</taxon>
        <taxon>Bacillati</taxon>
        <taxon>Bacillota</taxon>
        <taxon>Bacilli</taxon>
        <taxon>Bacillales</taxon>
        <taxon>Paenibacillaceae</taxon>
        <taxon>Brevibacillus</taxon>
    </lineage>
</organism>
<evidence type="ECO:0000313" key="2">
    <source>
        <dbReference type="Proteomes" id="UP000316882"/>
    </source>
</evidence>
<comment type="caution">
    <text evidence="1">The sequence shown here is derived from an EMBL/GenBank/DDBJ whole genome shotgun (WGS) entry which is preliminary data.</text>
</comment>
<keyword evidence="2" id="KW-1185">Reference proteome</keyword>
<proteinExistence type="predicted"/>
<reference evidence="1 2" key="1">
    <citation type="submission" date="2019-06" db="EMBL/GenBank/DDBJ databases">
        <title>Whole genome shotgun sequence of Brevibacillus parabrevis NBRC 12334.</title>
        <authorList>
            <person name="Hosoyama A."/>
            <person name="Uohara A."/>
            <person name="Ohji S."/>
            <person name="Ichikawa N."/>
        </authorList>
    </citation>
    <scope>NUCLEOTIDE SEQUENCE [LARGE SCALE GENOMIC DNA]</scope>
    <source>
        <strain evidence="1 2">NBRC 12334</strain>
    </source>
</reference>
<accession>A0A4Y3PFM4</accession>
<dbReference type="STRING" id="54914.AV540_12040"/>
<dbReference type="EMBL" id="BJMH01000007">
    <property type="protein sequence ID" value="GEB32333.1"/>
    <property type="molecule type" value="Genomic_DNA"/>
</dbReference>
<dbReference type="RefSeq" id="WP_122963368.1">
    <property type="nucleotide sequence ID" value="NZ_BJMH01000007.1"/>
</dbReference>
<evidence type="ECO:0000313" key="1">
    <source>
        <dbReference type="EMBL" id="GEB32333.1"/>
    </source>
</evidence>
<dbReference type="Proteomes" id="UP000316882">
    <property type="component" value="Unassembled WGS sequence"/>
</dbReference>
<sequence>MALPKKGTRSITVQQKTYRWVVSSAGQGMLVVTIQSAGEAGQLIRVYMKADVPVMSAATEQAGDSPLAQERRAIKPSDVEAIIAEAVQQGWEPEKKGTPLSFEWRGDVLFSKGK</sequence>
<gene>
    <name evidence="1" type="ORF">BPA01_19130</name>
</gene>
<name>A0A4Y3PFM4_BREPA</name>
<dbReference type="AlphaFoldDB" id="A0A4Y3PFM4"/>